<dbReference type="EMBL" id="QKWP01000704">
    <property type="protein sequence ID" value="RIB16072.1"/>
    <property type="molecule type" value="Genomic_DNA"/>
</dbReference>
<evidence type="ECO:0000256" key="2">
    <source>
        <dbReference type="ARBA" id="ARBA00010761"/>
    </source>
</evidence>
<keyword evidence="7" id="KW-1185">Reference proteome</keyword>
<dbReference type="GO" id="GO:0003735">
    <property type="term" value="F:structural constituent of ribosome"/>
    <property type="evidence" value="ECO:0007669"/>
    <property type="project" value="InterPro"/>
</dbReference>
<dbReference type="GO" id="GO:0005739">
    <property type="term" value="C:mitochondrion"/>
    <property type="evidence" value="ECO:0007669"/>
    <property type="project" value="UniProtKB-SubCell"/>
</dbReference>
<gene>
    <name evidence="6" type="ORF">C2G38_2091904</name>
</gene>
<comment type="caution">
    <text evidence="6">The sequence shown here is derived from an EMBL/GenBank/DDBJ whole genome shotgun (WGS) entry which is preliminary data.</text>
</comment>
<evidence type="ECO:0000313" key="7">
    <source>
        <dbReference type="Proteomes" id="UP000266673"/>
    </source>
</evidence>
<evidence type="ECO:0000256" key="4">
    <source>
        <dbReference type="ARBA" id="ARBA00023274"/>
    </source>
</evidence>
<proteinExistence type="inferred from homology"/>
<sequence length="56" mass="6338">MSLRKGSARTNVINKSIGSFRFHSLEIIMINYAKVECKNQNDAYCVKVWLSSSVVT</sequence>
<evidence type="ECO:0000313" key="6">
    <source>
        <dbReference type="EMBL" id="RIB16072.1"/>
    </source>
</evidence>
<evidence type="ECO:0000256" key="1">
    <source>
        <dbReference type="ARBA" id="ARBA00004173"/>
    </source>
</evidence>
<organism evidence="6 7">
    <name type="scientific">Gigaspora rosea</name>
    <dbReference type="NCBI Taxonomy" id="44941"/>
    <lineage>
        <taxon>Eukaryota</taxon>
        <taxon>Fungi</taxon>
        <taxon>Fungi incertae sedis</taxon>
        <taxon>Mucoromycota</taxon>
        <taxon>Glomeromycotina</taxon>
        <taxon>Glomeromycetes</taxon>
        <taxon>Diversisporales</taxon>
        <taxon>Gigasporaceae</taxon>
        <taxon>Gigaspora</taxon>
    </lineage>
</organism>
<accession>A0A397V246</accession>
<dbReference type="GO" id="GO:1990904">
    <property type="term" value="C:ribonucleoprotein complex"/>
    <property type="evidence" value="ECO:0007669"/>
    <property type="project" value="UniProtKB-KW"/>
</dbReference>
<dbReference type="Proteomes" id="UP000266673">
    <property type="component" value="Unassembled WGS sequence"/>
</dbReference>
<evidence type="ECO:0000256" key="3">
    <source>
        <dbReference type="ARBA" id="ARBA00023128"/>
    </source>
</evidence>
<dbReference type="OrthoDB" id="3260152at2759"/>
<dbReference type="InterPro" id="IPR007980">
    <property type="entry name" value="Ribosomal_uS3m_fun"/>
</dbReference>
<dbReference type="Pfam" id="PF05316">
    <property type="entry name" value="VAR1"/>
    <property type="match status" value="1"/>
</dbReference>
<dbReference type="GO" id="GO:0006412">
    <property type="term" value="P:translation"/>
    <property type="evidence" value="ECO:0007669"/>
    <property type="project" value="InterPro"/>
</dbReference>
<keyword evidence="3" id="KW-0496">Mitochondrion</keyword>
<comment type="subcellular location">
    <subcellularLocation>
        <location evidence="1">Mitochondrion</location>
    </subcellularLocation>
</comment>
<dbReference type="AlphaFoldDB" id="A0A397V246"/>
<keyword evidence="4" id="KW-0687">Ribonucleoprotein</keyword>
<reference evidence="6 7" key="1">
    <citation type="submission" date="2018-06" db="EMBL/GenBank/DDBJ databases">
        <title>Comparative genomics reveals the genomic features of Rhizophagus irregularis, R. cerebriforme, R. diaphanum and Gigaspora rosea, and their symbiotic lifestyle signature.</title>
        <authorList>
            <person name="Morin E."/>
            <person name="San Clemente H."/>
            <person name="Chen E.C.H."/>
            <person name="De La Providencia I."/>
            <person name="Hainaut M."/>
            <person name="Kuo A."/>
            <person name="Kohler A."/>
            <person name="Murat C."/>
            <person name="Tang N."/>
            <person name="Roy S."/>
            <person name="Loubradou J."/>
            <person name="Henrissat B."/>
            <person name="Grigoriev I.V."/>
            <person name="Corradi N."/>
            <person name="Roux C."/>
            <person name="Martin F.M."/>
        </authorList>
    </citation>
    <scope>NUCLEOTIDE SEQUENCE [LARGE SCALE GENOMIC DNA]</scope>
    <source>
        <strain evidence="6 7">DAOM 194757</strain>
    </source>
</reference>
<comment type="similarity">
    <text evidence="2">Belongs to the universal ribosomal protein uS3 family.</text>
</comment>
<evidence type="ECO:0000256" key="5">
    <source>
        <dbReference type="ARBA" id="ARBA00035157"/>
    </source>
</evidence>
<name>A0A397V246_9GLOM</name>
<protein>
    <recommendedName>
        <fullName evidence="5">Small ribosomal subunit protein uS3m</fullName>
    </recommendedName>
</protein>